<dbReference type="RefSeq" id="WP_075270396.1">
    <property type="nucleotide sequence ID" value="NZ_CP014332.1"/>
</dbReference>
<name>A0A1L6RDM4_9LACO</name>
<evidence type="ECO:0008006" key="3">
    <source>
        <dbReference type="Google" id="ProtNLM"/>
    </source>
</evidence>
<dbReference type="EMBL" id="CP014332">
    <property type="protein sequence ID" value="APS42664.1"/>
    <property type="molecule type" value="Genomic_DNA"/>
</dbReference>
<reference evidence="1 2" key="1">
    <citation type="submission" date="2016-02" db="EMBL/GenBank/DDBJ databases">
        <title>Complete Genome Sequence of Weissella jogaejeotgali FOL01.</title>
        <authorList>
            <person name="Lee J.-H."/>
            <person name="Ku H.-J."/>
        </authorList>
    </citation>
    <scope>NUCLEOTIDE SEQUENCE [LARGE SCALE GENOMIC DNA]</scope>
    <source>
        <strain evidence="1 2">FOL01</strain>
    </source>
</reference>
<accession>A0A1L6RDM4</accession>
<dbReference type="STRING" id="1631871.FOL01_1805"/>
<dbReference type="KEGG" id="wjo:FOL01_1805"/>
<organism evidence="1 2">
    <name type="scientific">Weissella jogaejeotgali</name>
    <dbReference type="NCBI Taxonomy" id="1631871"/>
    <lineage>
        <taxon>Bacteria</taxon>
        <taxon>Bacillati</taxon>
        <taxon>Bacillota</taxon>
        <taxon>Bacilli</taxon>
        <taxon>Lactobacillales</taxon>
        <taxon>Lactobacillaceae</taxon>
        <taxon>Weissella</taxon>
    </lineage>
</organism>
<protein>
    <recommendedName>
        <fullName evidence="3">DUF1659 domain-containing protein</fullName>
    </recommendedName>
</protein>
<keyword evidence="2" id="KW-1185">Reference proteome</keyword>
<evidence type="ECO:0000313" key="1">
    <source>
        <dbReference type="EMBL" id="APS42664.1"/>
    </source>
</evidence>
<proteinExistence type="predicted"/>
<sequence length="77" mass="8657">MVEKKQLPNNMLKVKIIGKTNEDVVTSRQFYVKQGTTITELNQLAQLMLQLGAEIAIDKITTVDTKAHLFNPNTITN</sequence>
<gene>
    <name evidence="1" type="ORF">FOL01_1805</name>
</gene>
<dbReference type="OrthoDB" id="2149623at2"/>
<evidence type="ECO:0000313" key="2">
    <source>
        <dbReference type="Proteomes" id="UP000185473"/>
    </source>
</evidence>
<dbReference type="Proteomes" id="UP000185473">
    <property type="component" value="Chromosome"/>
</dbReference>
<dbReference type="AlphaFoldDB" id="A0A1L6RDM4"/>